<sequence>MLLVDTSIWIDHFRKGNPRLSAGLLRRQVLIHAFVLGELALGRALRFGEIITDLSDLPNATIAAPAEVLQLISRVELAGSGIGYVDAHLVASTLLTPDCRLWTRDRKLRAVAERLSIAAQVE</sequence>
<dbReference type="EMBL" id="JXXE01000359">
    <property type="protein sequence ID" value="KIZ40401.1"/>
    <property type="molecule type" value="Genomic_DNA"/>
</dbReference>
<dbReference type="Gene3D" id="3.40.50.1010">
    <property type="entry name" value="5'-nuclease"/>
    <property type="match status" value="1"/>
</dbReference>
<dbReference type="SUPFAM" id="SSF88723">
    <property type="entry name" value="PIN domain-like"/>
    <property type="match status" value="1"/>
</dbReference>
<dbReference type="AlphaFoldDB" id="A0A0D7EIB9"/>
<dbReference type="InterPro" id="IPR029060">
    <property type="entry name" value="PIN-like_dom_sf"/>
</dbReference>
<dbReference type="InterPro" id="IPR002716">
    <property type="entry name" value="PIN_dom"/>
</dbReference>
<reference evidence="2 3" key="1">
    <citation type="submission" date="2014-11" db="EMBL/GenBank/DDBJ databases">
        <title>Genomics and ecophysiology of heterotrophic nitrogen fixing bacteria isolated from estuarine surface water.</title>
        <authorList>
            <person name="Bentzon-Tilia M."/>
            <person name="Severin I."/>
            <person name="Hansen L.H."/>
            <person name="Riemann L."/>
        </authorList>
    </citation>
    <scope>NUCLEOTIDE SEQUENCE [LARGE SCALE GENOMIC DNA]</scope>
    <source>
        <strain evidence="2 3">BAL398</strain>
    </source>
</reference>
<comment type="caution">
    <text evidence="2">The sequence shown here is derived from an EMBL/GenBank/DDBJ whole genome shotgun (WGS) entry which is preliminary data.</text>
</comment>
<dbReference type="PATRIC" id="fig|1076.23.peg.3870"/>
<evidence type="ECO:0000259" key="1">
    <source>
        <dbReference type="Pfam" id="PF01850"/>
    </source>
</evidence>
<organism evidence="2 3">
    <name type="scientific">Rhodopseudomonas palustris</name>
    <dbReference type="NCBI Taxonomy" id="1076"/>
    <lineage>
        <taxon>Bacteria</taxon>
        <taxon>Pseudomonadati</taxon>
        <taxon>Pseudomonadota</taxon>
        <taxon>Alphaproteobacteria</taxon>
        <taxon>Hyphomicrobiales</taxon>
        <taxon>Nitrobacteraceae</taxon>
        <taxon>Rhodopseudomonas</taxon>
    </lineage>
</organism>
<evidence type="ECO:0000313" key="2">
    <source>
        <dbReference type="EMBL" id="KIZ40401.1"/>
    </source>
</evidence>
<gene>
    <name evidence="2" type="ORF">OO17_17785</name>
</gene>
<feature type="domain" description="PIN" evidence="1">
    <location>
        <begin position="3"/>
        <end position="113"/>
    </location>
</feature>
<proteinExistence type="predicted"/>
<evidence type="ECO:0000313" key="3">
    <source>
        <dbReference type="Proteomes" id="UP000032515"/>
    </source>
</evidence>
<name>A0A0D7EIB9_RHOPL</name>
<dbReference type="OrthoDB" id="329172at2"/>
<dbReference type="Proteomes" id="UP000032515">
    <property type="component" value="Unassembled WGS sequence"/>
</dbReference>
<dbReference type="RefSeq" id="WP_044413981.1">
    <property type="nucleotide sequence ID" value="NZ_JXXE01000359.1"/>
</dbReference>
<accession>A0A0D7EIB9</accession>
<protein>
    <submittedName>
        <fullName evidence="2">Ribonuclease</fullName>
    </submittedName>
</protein>
<dbReference type="Pfam" id="PF01850">
    <property type="entry name" value="PIN"/>
    <property type="match status" value="1"/>
</dbReference>